<accession>A0AAD1FI58</accession>
<gene>
    <name evidence="1" type="ORF">KF707C_44650</name>
</gene>
<dbReference type="AlphaFoldDB" id="A0AAD1FI58"/>
<name>A0AAD1FI58_METFU</name>
<evidence type="ECO:0000313" key="2">
    <source>
        <dbReference type="Proteomes" id="UP000218554"/>
    </source>
</evidence>
<organism evidence="1 2">
    <name type="scientific">Metapseudomonas furukawaii</name>
    <name type="common">Pseudomonas furukawaii</name>
    <dbReference type="NCBI Taxonomy" id="1149133"/>
    <lineage>
        <taxon>Bacteria</taxon>
        <taxon>Pseudomonadati</taxon>
        <taxon>Pseudomonadota</taxon>
        <taxon>Gammaproteobacteria</taxon>
        <taxon>Pseudomonadales</taxon>
        <taxon>Pseudomonadaceae</taxon>
        <taxon>Metapseudomonas</taxon>
    </lineage>
</organism>
<dbReference type="InterPro" id="IPR020518">
    <property type="entry name" value="Tscrpt_reg_PrtN"/>
</dbReference>
<protein>
    <recommendedName>
        <fullName evidence="3">Transcriptional regulator PrtN</fullName>
    </recommendedName>
</protein>
<proteinExistence type="predicted"/>
<keyword evidence="2" id="KW-1185">Reference proteome</keyword>
<dbReference type="Proteomes" id="UP000218554">
    <property type="component" value="Chromosome"/>
</dbReference>
<sequence>MSSTLEQLMAQWKASSLTLDQVREHYFPHIKTEKRMRALIREGKVDLVTYKHTESRLACHWVRLKDLAAFLDKQSEKAA</sequence>
<reference evidence="2" key="1">
    <citation type="submission" date="2015-05" db="EMBL/GenBank/DDBJ databases">
        <title>Draft genome sequencing of a biphenyl-degrading bacterium, Pseudomonas balearica KF707 (=NBRC110670).</title>
        <authorList>
            <person name="Kimura N."/>
            <person name="Hirose J."/>
            <person name="Watanabe T."/>
            <person name="Suenaga H."/>
            <person name="Fujihara H."/>
            <person name="Noguchi M."/>
            <person name="Hashimoto M."/>
            <person name="Shimodaira J."/>
            <person name="Tsuchikane K."/>
            <person name="Hosoyama A."/>
            <person name="Yamazoe A."/>
            <person name="Fujita N."/>
            <person name="Furukawa K."/>
        </authorList>
    </citation>
    <scope>NUCLEOTIDE SEQUENCE [LARGE SCALE GENOMIC DNA]</scope>
    <source>
        <strain evidence="2">DSM 10086 / NBRC 110670 / KF707</strain>
    </source>
</reference>
<evidence type="ECO:0008006" key="3">
    <source>
        <dbReference type="Google" id="ProtNLM"/>
    </source>
</evidence>
<dbReference type="KEGG" id="pfuw:KF707C_44650"/>
<dbReference type="RefSeq" id="WP_004421220.1">
    <property type="nucleotide sequence ID" value="NZ_AJMR01000099.1"/>
</dbReference>
<dbReference type="Pfam" id="PF11112">
    <property type="entry name" value="PyocinActivator"/>
    <property type="match status" value="1"/>
</dbReference>
<evidence type="ECO:0000313" key="1">
    <source>
        <dbReference type="EMBL" id="BAU76153.1"/>
    </source>
</evidence>
<dbReference type="GO" id="GO:0006355">
    <property type="term" value="P:regulation of DNA-templated transcription"/>
    <property type="evidence" value="ECO:0007669"/>
    <property type="project" value="InterPro"/>
</dbReference>
<reference evidence="1 2" key="2">
    <citation type="journal article" date="2017" name="Int. J. Syst. Evol. Microbiol.">
        <title>Pseudomonas furukawaii sp. nov., a polychlorinated biphenyl-degrading bacterium isolated from biphenyl-contaminated soil in Japan.</title>
        <authorList>
            <person name="Kimura N."/>
            <person name="Watanabe T."/>
            <person name="Suenaga H."/>
            <person name="Fujihara H."/>
            <person name="Futagami T."/>
            <person name="Goto M."/>
            <person name="Hanada S."/>
            <person name="Hirose J."/>
        </authorList>
    </citation>
    <scope>NUCLEOTIDE SEQUENCE [LARGE SCALE GENOMIC DNA]</scope>
    <source>
        <strain evidence="2">DSM 10086 / NBRC 110670 / KF707</strain>
    </source>
</reference>
<dbReference type="EMBL" id="AP014862">
    <property type="protein sequence ID" value="BAU76153.1"/>
    <property type="molecule type" value="Genomic_DNA"/>
</dbReference>